<evidence type="ECO:0000256" key="1">
    <source>
        <dbReference type="SAM" id="SignalP"/>
    </source>
</evidence>
<sequence length="118" mass="12567">MKRRLAAVLPAVAMAALAVPMTSATPAFAAAPCGKTAPDLDGRAWNKTANGANMRSGSSTSCTILGVAYNTQALDYHCFTRDASGQSWTYLRNDATGKYGWVRDDLLSDYGSSFNCNF</sequence>
<protein>
    <submittedName>
        <fullName evidence="2">SH3 domain-containing protein</fullName>
    </submittedName>
</protein>
<keyword evidence="1" id="KW-0732">Signal</keyword>
<name>A0ABZ0LWK2_9ACTN</name>
<evidence type="ECO:0000313" key="2">
    <source>
        <dbReference type="EMBL" id="WOX23891.1"/>
    </source>
</evidence>
<feature type="signal peptide" evidence="1">
    <location>
        <begin position="1"/>
        <end position="29"/>
    </location>
</feature>
<proteinExistence type="predicted"/>
<reference evidence="2 3" key="1">
    <citation type="submission" date="2023-10" db="EMBL/GenBank/DDBJ databases">
        <title>The genome sequence of Streptomyces sp. HUAS YS2.</title>
        <authorList>
            <person name="Mo P."/>
        </authorList>
    </citation>
    <scope>NUCLEOTIDE SEQUENCE [LARGE SCALE GENOMIC DNA]</scope>
    <source>
        <strain evidence="2 3">HUAS YS2</strain>
    </source>
</reference>
<dbReference type="RefSeq" id="WP_318106264.1">
    <property type="nucleotide sequence ID" value="NZ_CP137573.1"/>
</dbReference>
<gene>
    <name evidence="2" type="ORF">R2D22_21880</name>
</gene>
<dbReference type="EMBL" id="CP137573">
    <property type="protein sequence ID" value="WOX23891.1"/>
    <property type="molecule type" value="Genomic_DNA"/>
</dbReference>
<dbReference type="Gene3D" id="2.30.30.40">
    <property type="entry name" value="SH3 Domains"/>
    <property type="match status" value="1"/>
</dbReference>
<keyword evidence="3" id="KW-1185">Reference proteome</keyword>
<dbReference type="Proteomes" id="UP001301731">
    <property type="component" value="Chromosome"/>
</dbReference>
<accession>A0ABZ0LWK2</accession>
<organism evidence="2 3">
    <name type="scientific">Streptomyces solicathayae</name>
    <dbReference type="NCBI Taxonomy" id="3081768"/>
    <lineage>
        <taxon>Bacteria</taxon>
        <taxon>Bacillati</taxon>
        <taxon>Actinomycetota</taxon>
        <taxon>Actinomycetes</taxon>
        <taxon>Kitasatosporales</taxon>
        <taxon>Streptomycetaceae</taxon>
        <taxon>Streptomyces</taxon>
    </lineage>
</organism>
<feature type="chain" id="PRO_5046134575" evidence="1">
    <location>
        <begin position="30"/>
        <end position="118"/>
    </location>
</feature>
<evidence type="ECO:0000313" key="3">
    <source>
        <dbReference type="Proteomes" id="UP001301731"/>
    </source>
</evidence>